<keyword evidence="7" id="KW-1185">Reference proteome</keyword>
<accession>W7TSH4</accession>
<dbReference type="PANTHER" id="PTHR21399:SF0">
    <property type="entry name" value="METHYLOSOME SUBUNIT PICLN"/>
    <property type="match status" value="1"/>
</dbReference>
<feature type="region of interest" description="Disordered" evidence="5">
    <location>
        <begin position="225"/>
        <end position="257"/>
    </location>
</feature>
<dbReference type="Gene3D" id="2.30.29.30">
    <property type="entry name" value="Pleckstrin-homology domain (PH domain)/Phosphotyrosine-binding domain (PTB)"/>
    <property type="match status" value="1"/>
</dbReference>
<dbReference type="EMBL" id="AZIL01000040">
    <property type="protein sequence ID" value="EWM30175.1"/>
    <property type="molecule type" value="Genomic_DNA"/>
</dbReference>
<proteinExistence type="predicted"/>
<dbReference type="GO" id="GO:0000387">
    <property type="term" value="P:spliceosomal snRNP assembly"/>
    <property type="evidence" value="ECO:0007669"/>
    <property type="project" value="TreeGrafter"/>
</dbReference>
<dbReference type="PANTHER" id="PTHR21399">
    <property type="entry name" value="CHLORIDE CONDUCTANCE REGULATORY PROTEIN ICLN"/>
    <property type="match status" value="1"/>
</dbReference>
<dbReference type="Pfam" id="PF03517">
    <property type="entry name" value="Voldacs"/>
    <property type="match status" value="1"/>
</dbReference>
<dbReference type="InterPro" id="IPR011993">
    <property type="entry name" value="PH-like_dom_sf"/>
</dbReference>
<organism evidence="6 7">
    <name type="scientific">Nannochloropsis gaditana</name>
    <dbReference type="NCBI Taxonomy" id="72520"/>
    <lineage>
        <taxon>Eukaryota</taxon>
        <taxon>Sar</taxon>
        <taxon>Stramenopiles</taxon>
        <taxon>Ochrophyta</taxon>
        <taxon>Eustigmatophyceae</taxon>
        <taxon>Eustigmatales</taxon>
        <taxon>Monodopsidaceae</taxon>
        <taxon>Nannochloropsis</taxon>
    </lineage>
</organism>
<evidence type="ECO:0000256" key="3">
    <source>
        <dbReference type="ARBA" id="ARBA00022490"/>
    </source>
</evidence>
<evidence type="ECO:0000256" key="5">
    <source>
        <dbReference type="SAM" id="MobiDB-lite"/>
    </source>
</evidence>
<name>W7TSH4_9STRA</name>
<sequence length="257" mass="27809">MEQGDEELLFELVDVEMSYGSSTGPSERRGLLQITSKRLRWKARREEDEGTNLTADTDLGEELYEAEIPCITLHAISKDPSSFPKPCLYCQISEGGEDEDEDASKEVYFVPEDPESLGPLFEALSRAALMNPDPPEAGENEGDDELIFDQTSTDGASGASEEQYEAIKEMCRLCGFSHGQHRCIDLSSTVRLWVYAQGRMLAHLEGLLTFSPNLVAASGQFDDVDEAEGAASGGGDQGQDGGRGEGGMNGHGADTTQ</sequence>
<keyword evidence="3" id="KW-0963">Cytoplasm</keyword>
<dbReference type="GO" id="GO:0034715">
    <property type="term" value="C:pICln-Sm protein complex"/>
    <property type="evidence" value="ECO:0007669"/>
    <property type="project" value="TreeGrafter"/>
</dbReference>
<protein>
    <submittedName>
        <fullName evidence="6">Uncharacterized protein</fullName>
    </submittedName>
</protein>
<comment type="subcellular location">
    <subcellularLocation>
        <location evidence="2">Cytoplasm</location>
    </subcellularLocation>
    <subcellularLocation>
        <location evidence="1">Nucleus</location>
    </subcellularLocation>
</comment>
<dbReference type="InterPro" id="IPR039924">
    <property type="entry name" value="ICln/Lot5/Saf5"/>
</dbReference>
<keyword evidence="4" id="KW-0539">Nucleus</keyword>
<dbReference type="OrthoDB" id="19714at2759"/>
<evidence type="ECO:0000313" key="7">
    <source>
        <dbReference type="Proteomes" id="UP000019335"/>
    </source>
</evidence>
<evidence type="ECO:0000313" key="6">
    <source>
        <dbReference type="EMBL" id="EWM30175.1"/>
    </source>
</evidence>
<feature type="compositionally biased region" description="Gly residues" evidence="5">
    <location>
        <begin position="231"/>
        <end position="250"/>
    </location>
</feature>
<reference evidence="6 7" key="1">
    <citation type="journal article" date="2014" name="Mol. Plant">
        <title>Chromosome Scale Genome Assembly and Transcriptome Profiling of Nannochloropsis gaditana in Nitrogen Depletion.</title>
        <authorList>
            <person name="Corteggiani Carpinelli E."/>
            <person name="Telatin A."/>
            <person name="Vitulo N."/>
            <person name="Forcato C."/>
            <person name="D'Angelo M."/>
            <person name="Schiavon R."/>
            <person name="Vezzi A."/>
            <person name="Giacometti G.M."/>
            <person name="Morosinotto T."/>
            <person name="Valle G."/>
        </authorList>
    </citation>
    <scope>NUCLEOTIDE SEQUENCE [LARGE SCALE GENOMIC DNA]</scope>
    <source>
        <strain evidence="6 7">B-31</strain>
    </source>
</reference>
<evidence type="ECO:0000256" key="4">
    <source>
        <dbReference type="ARBA" id="ARBA00023242"/>
    </source>
</evidence>
<evidence type="ECO:0000256" key="2">
    <source>
        <dbReference type="ARBA" id="ARBA00004496"/>
    </source>
</evidence>
<dbReference type="AlphaFoldDB" id="W7TSH4"/>
<dbReference type="GO" id="GO:0045292">
    <property type="term" value="P:mRNA cis splicing, via spliceosome"/>
    <property type="evidence" value="ECO:0007669"/>
    <property type="project" value="TreeGrafter"/>
</dbReference>
<evidence type="ECO:0000256" key="1">
    <source>
        <dbReference type="ARBA" id="ARBA00004123"/>
    </source>
</evidence>
<dbReference type="GO" id="GO:0005829">
    <property type="term" value="C:cytosol"/>
    <property type="evidence" value="ECO:0007669"/>
    <property type="project" value="TreeGrafter"/>
</dbReference>
<dbReference type="GO" id="GO:0005681">
    <property type="term" value="C:spliceosomal complex"/>
    <property type="evidence" value="ECO:0007669"/>
    <property type="project" value="TreeGrafter"/>
</dbReference>
<dbReference type="Proteomes" id="UP000019335">
    <property type="component" value="Chromosome 1"/>
</dbReference>
<comment type="caution">
    <text evidence="6">The sequence shown here is derived from an EMBL/GenBank/DDBJ whole genome shotgun (WGS) entry which is preliminary data.</text>
</comment>
<gene>
    <name evidence="6" type="ORF">Naga_100096g18</name>
</gene>